<keyword evidence="3" id="KW-1185">Reference proteome</keyword>
<dbReference type="PANTHER" id="PTHR12110:SF53">
    <property type="entry name" value="BLR5974 PROTEIN"/>
    <property type="match status" value="1"/>
</dbReference>
<sequence length="361" mass="40587">MRIGVDGKYLPGGHNLSPVEKLEYAHSLGLEGVFFRTILHISPNLDRAEIQAVQRKAQELGMYLEAGLGRVNPYTNPETPELRAIGSGDVLLGFRRMMEAAAEAGIRELWVSTGGAKPYKGMFATDRFRTDVTWEEQLEATERLLLKLKPLAIDLGLHLNMETHEEITSYEIVRLIEAVGADVMGVVFDTANVMIRGEHPVLAARRLAPYVRQTHIKDAYLELTDGGVYQRAMPCKGEGAIDFCEVLKELNRYNPELTLSFEAQVPHGGRTPGEPMVIEVYDPQWIQGHPDLTREDLAAYYELARNYSERIRSGQAKGWRALNAERFEEEEAVQAVIASRRYLDGLCRELGIQREQAPSHV</sequence>
<dbReference type="Gene3D" id="3.20.20.150">
    <property type="entry name" value="Divalent-metal-dependent TIM barrel enzymes"/>
    <property type="match status" value="1"/>
</dbReference>
<feature type="domain" description="Xylose isomerase-like TIM barrel" evidence="1">
    <location>
        <begin position="22"/>
        <end position="267"/>
    </location>
</feature>
<proteinExistence type="predicted"/>
<evidence type="ECO:0000313" key="3">
    <source>
        <dbReference type="Proteomes" id="UP000838324"/>
    </source>
</evidence>
<dbReference type="Pfam" id="PF01261">
    <property type="entry name" value="AP_endonuc_2"/>
    <property type="match status" value="1"/>
</dbReference>
<dbReference type="RefSeq" id="WP_236334674.1">
    <property type="nucleotide sequence ID" value="NZ_CAKMMG010000003.1"/>
</dbReference>
<dbReference type="InterPro" id="IPR013022">
    <property type="entry name" value="Xyl_isomerase-like_TIM-brl"/>
</dbReference>
<accession>A0ABM9CDE1</accession>
<protein>
    <recommendedName>
        <fullName evidence="1">Xylose isomerase-like TIM barrel domain-containing protein</fullName>
    </recommendedName>
</protein>
<gene>
    <name evidence="2" type="ORF">PAECIP111892_03150</name>
</gene>
<dbReference type="InterPro" id="IPR050312">
    <property type="entry name" value="IolE/XylAMocC-like"/>
</dbReference>
<reference evidence="2" key="1">
    <citation type="submission" date="2022-01" db="EMBL/GenBank/DDBJ databases">
        <authorList>
            <person name="Criscuolo A."/>
        </authorList>
    </citation>
    <scope>NUCLEOTIDE SEQUENCE</scope>
    <source>
        <strain evidence="2">CIP111892</strain>
    </source>
</reference>
<dbReference type="PANTHER" id="PTHR12110">
    <property type="entry name" value="HYDROXYPYRUVATE ISOMERASE"/>
    <property type="match status" value="1"/>
</dbReference>
<organism evidence="2 3">
    <name type="scientific">Paenibacillus auburnensis</name>
    <dbReference type="NCBI Taxonomy" id="2905649"/>
    <lineage>
        <taxon>Bacteria</taxon>
        <taxon>Bacillati</taxon>
        <taxon>Bacillota</taxon>
        <taxon>Bacilli</taxon>
        <taxon>Bacillales</taxon>
        <taxon>Paenibacillaceae</taxon>
        <taxon>Paenibacillus</taxon>
    </lineage>
</organism>
<evidence type="ECO:0000259" key="1">
    <source>
        <dbReference type="Pfam" id="PF01261"/>
    </source>
</evidence>
<dbReference type="EMBL" id="CAKMMG010000003">
    <property type="protein sequence ID" value="CAH1208647.1"/>
    <property type="molecule type" value="Genomic_DNA"/>
</dbReference>
<dbReference type="InterPro" id="IPR036237">
    <property type="entry name" value="Xyl_isomerase-like_sf"/>
</dbReference>
<comment type="caution">
    <text evidence="2">The sequence shown here is derived from an EMBL/GenBank/DDBJ whole genome shotgun (WGS) entry which is preliminary data.</text>
</comment>
<evidence type="ECO:0000313" key="2">
    <source>
        <dbReference type="EMBL" id="CAH1208647.1"/>
    </source>
</evidence>
<dbReference type="Proteomes" id="UP000838324">
    <property type="component" value="Unassembled WGS sequence"/>
</dbReference>
<dbReference type="SUPFAM" id="SSF51658">
    <property type="entry name" value="Xylose isomerase-like"/>
    <property type="match status" value="1"/>
</dbReference>
<name>A0ABM9CDE1_9BACL</name>